<evidence type="ECO:0000256" key="5">
    <source>
        <dbReference type="ARBA" id="ARBA00007383"/>
    </source>
</evidence>
<feature type="binding site" evidence="14 15">
    <location>
        <position position="115"/>
    </location>
    <ligand>
        <name>a divalent metal cation</name>
        <dbReference type="ChEBI" id="CHEBI:60240"/>
    </ligand>
</feature>
<evidence type="ECO:0000256" key="4">
    <source>
        <dbReference type="ARBA" id="ARBA00004496"/>
    </source>
</evidence>
<dbReference type="Gene3D" id="3.30.420.10">
    <property type="entry name" value="Ribonuclease H-like superfamily/Ribonuclease H"/>
    <property type="match status" value="1"/>
</dbReference>
<evidence type="ECO:0000313" key="18">
    <source>
        <dbReference type="EMBL" id="ADH62387.1"/>
    </source>
</evidence>
<dbReference type="EMBL" id="CP002042">
    <property type="protein sequence ID" value="ADH62387.1"/>
    <property type="molecule type" value="Genomic_DNA"/>
</dbReference>
<gene>
    <name evidence="14" type="primary">rnhB</name>
    <name evidence="18" type="ordered locus">Mesil_0447</name>
</gene>
<dbReference type="GO" id="GO:0006298">
    <property type="term" value="P:mismatch repair"/>
    <property type="evidence" value="ECO:0007669"/>
    <property type="project" value="TreeGrafter"/>
</dbReference>
<dbReference type="GO" id="GO:0043137">
    <property type="term" value="P:DNA replication, removal of RNA primer"/>
    <property type="evidence" value="ECO:0007669"/>
    <property type="project" value="TreeGrafter"/>
</dbReference>
<keyword evidence="11 14" id="KW-0255">Endonuclease</keyword>
<keyword evidence="12 14" id="KW-0378">Hydrolase</keyword>
<feature type="binding site" evidence="14 15">
    <location>
        <position position="26"/>
    </location>
    <ligand>
        <name>a divalent metal cation</name>
        <dbReference type="ChEBI" id="CHEBI:60240"/>
    </ligand>
</feature>
<dbReference type="GO" id="GO:0003723">
    <property type="term" value="F:RNA binding"/>
    <property type="evidence" value="ECO:0007669"/>
    <property type="project" value="UniProtKB-UniRule"/>
</dbReference>
<reference evidence="18 19" key="1">
    <citation type="journal article" date="2010" name="Stand. Genomic Sci.">
        <title>Complete genome sequence of Meiothermus silvanus type strain (VI-R2).</title>
        <authorList>
            <person name="Sikorski J."/>
            <person name="Tindall B.J."/>
            <person name="Lowry S."/>
            <person name="Lucas S."/>
            <person name="Nolan M."/>
            <person name="Copeland A."/>
            <person name="Glavina Del Rio T."/>
            <person name="Tice H."/>
            <person name="Cheng J.F."/>
            <person name="Han C."/>
            <person name="Pitluck S."/>
            <person name="Liolios K."/>
            <person name="Ivanova N."/>
            <person name="Mavromatis K."/>
            <person name="Mikhailova N."/>
            <person name="Pati A."/>
            <person name="Goodwin L."/>
            <person name="Chen A."/>
            <person name="Palaniappan K."/>
            <person name="Land M."/>
            <person name="Hauser L."/>
            <person name="Chang Y.J."/>
            <person name="Jeffries C.D."/>
            <person name="Rohde M."/>
            <person name="Goker M."/>
            <person name="Woyke T."/>
            <person name="Bristow J."/>
            <person name="Eisen J.A."/>
            <person name="Markowitz V."/>
            <person name="Hugenholtz P."/>
            <person name="Kyrpides N.C."/>
            <person name="Klenk H.P."/>
            <person name="Lapidus A."/>
        </authorList>
    </citation>
    <scope>NUCLEOTIDE SEQUENCE [LARGE SCALE GENOMIC DNA]</scope>
    <source>
        <strain evidence="19">ATCC 700542 / DSM 9946 / VI-R2</strain>
    </source>
</reference>
<dbReference type="GO" id="GO:0005737">
    <property type="term" value="C:cytoplasm"/>
    <property type="evidence" value="ECO:0007669"/>
    <property type="project" value="UniProtKB-SubCell"/>
</dbReference>
<evidence type="ECO:0000256" key="13">
    <source>
        <dbReference type="ARBA" id="ARBA00023211"/>
    </source>
</evidence>
<comment type="cofactor">
    <cofactor evidence="2">
        <name>Mg(2+)</name>
        <dbReference type="ChEBI" id="CHEBI:18420"/>
    </cofactor>
</comment>
<evidence type="ECO:0000259" key="17">
    <source>
        <dbReference type="PROSITE" id="PS51975"/>
    </source>
</evidence>
<keyword evidence="8 14" id="KW-0963">Cytoplasm</keyword>
<evidence type="ECO:0000256" key="11">
    <source>
        <dbReference type="ARBA" id="ARBA00022759"/>
    </source>
</evidence>
<comment type="subcellular location">
    <subcellularLocation>
        <location evidence="4 14">Cytoplasm</location>
    </subcellularLocation>
</comment>
<comment type="similarity">
    <text evidence="5 14 16">Belongs to the RNase HII family.</text>
</comment>
<keyword evidence="13 14" id="KW-0464">Manganese</keyword>
<dbReference type="Proteomes" id="UP000001916">
    <property type="component" value="Chromosome"/>
</dbReference>
<organism evidence="18 19">
    <name type="scientific">Allomeiothermus silvanus (strain ATCC 700542 / DSM 9946 / NBRC 106475 / NCIMB 13440 / VI-R2)</name>
    <name type="common">Thermus silvanus</name>
    <dbReference type="NCBI Taxonomy" id="526227"/>
    <lineage>
        <taxon>Bacteria</taxon>
        <taxon>Thermotogati</taxon>
        <taxon>Deinococcota</taxon>
        <taxon>Deinococci</taxon>
        <taxon>Thermales</taxon>
        <taxon>Thermaceae</taxon>
        <taxon>Allomeiothermus</taxon>
    </lineage>
</organism>
<evidence type="ECO:0000256" key="6">
    <source>
        <dbReference type="ARBA" id="ARBA00012180"/>
    </source>
</evidence>
<evidence type="ECO:0000256" key="3">
    <source>
        <dbReference type="ARBA" id="ARBA00004065"/>
    </source>
</evidence>
<dbReference type="EC" id="3.1.26.4" evidence="6 14"/>
<dbReference type="InterPro" id="IPR036397">
    <property type="entry name" value="RNaseH_sf"/>
</dbReference>
<dbReference type="InterPro" id="IPR024567">
    <property type="entry name" value="RNase_HII/HIII_dom"/>
</dbReference>
<dbReference type="eggNOG" id="COG0164">
    <property type="taxonomic scope" value="Bacteria"/>
</dbReference>
<feature type="domain" description="RNase H type-2" evidence="17">
    <location>
        <begin position="19"/>
        <end position="210"/>
    </location>
</feature>
<evidence type="ECO:0000256" key="2">
    <source>
        <dbReference type="ARBA" id="ARBA00001946"/>
    </source>
</evidence>
<keyword evidence="9 14" id="KW-0540">Nuclease</keyword>
<dbReference type="GO" id="GO:0032299">
    <property type="term" value="C:ribonuclease H2 complex"/>
    <property type="evidence" value="ECO:0007669"/>
    <property type="project" value="TreeGrafter"/>
</dbReference>
<evidence type="ECO:0000256" key="9">
    <source>
        <dbReference type="ARBA" id="ARBA00022722"/>
    </source>
</evidence>
<evidence type="ECO:0000256" key="15">
    <source>
        <dbReference type="PROSITE-ProRule" id="PRU01319"/>
    </source>
</evidence>
<dbReference type="CDD" id="cd07182">
    <property type="entry name" value="RNase_HII_bacteria_HII_like"/>
    <property type="match status" value="1"/>
</dbReference>
<dbReference type="NCBIfam" id="NF010538">
    <property type="entry name" value="PRK13926.1"/>
    <property type="match status" value="1"/>
</dbReference>
<dbReference type="HOGENOM" id="CLU_036532_3_0_0"/>
<evidence type="ECO:0000256" key="8">
    <source>
        <dbReference type="ARBA" id="ARBA00022490"/>
    </source>
</evidence>
<evidence type="ECO:0000256" key="14">
    <source>
        <dbReference type="HAMAP-Rule" id="MF_00052"/>
    </source>
</evidence>
<evidence type="ECO:0000256" key="10">
    <source>
        <dbReference type="ARBA" id="ARBA00022723"/>
    </source>
</evidence>
<evidence type="ECO:0000256" key="1">
    <source>
        <dbReference type="ARBA" id="ARBA00000077"/>
    </source>
</evidence>
<comment type="catalytic activity">
    <reaction evidence="1 14 15 16">
        <text>Endonucleolytic cleavage to 5'-phosphomonoester.</text>
        <dbReference type="EC" id="3.1.26.4"/>
    </reaction>
</comment>
<name>D7B9V3_ALLS1</name>
<dbReference type="PROSITE" id="PS51975">
    <property type="entry name" value="RNASE_H_2"/>
    <property type="match status" value="1"/>
</dbReference>
<dbReference type="OrthoDB" id="9803420at2"/>
<evidence type="ECO:0000256" key="12">
    <source>
        <dbReference type="ARBA" id="ARBA00022801"/>
    </source>
</evidence>
<feature type="binding site" evidence="14 15">
    <location>
        <position position="25"/>
    </location>
    <ligand>
        <name>a divalent metal cation</name>
        <dbReference type="ChEBI" id="CHEBI:60240"/>
    </ligand>
</feature>
<proteinExistence type="inferred from homology"/>
<sequence>MRSEGESPPLERDWWEAGLRVAGVDEAGRGAWAGPVVVAAVILPRGEHPFRDSKTLSARQREALEARVKAVALGWGVGLAAVDEIERLGILKATHRAAQRALECLAVLPDALITDYLRLEREWRGPASLLRCPPKADRDSPTVAAASILAKVARDRHMLELEAQYPGYGFATHKGYGTTLHRENLIRLGPSPVHRKTFAPVRCLLRADEKRAFNWD</sequence>
<comment type="cofactor">
    <cofactor evidence="14 15">
        <name>Mn(2+)</name>
        <dbReference type="ChEBI" id="CHEBI:29035"/>
    </cofactor>
    <cofactor evidence="14 15">
        <name>Mg(2+)</name>
        <dbReference type="ChEBI" id="CHEBI:18420"/>
    </cofactor>
    <text evidence="14 15">Manganese or magnesium. Binds 1 divalent metal ion per monomer in the absence of substrate. May bind a second metal ion after substrate binding.</text>
</comment>
<dbReference type="HAMAP" id="MF_00052_B">
    <property type="entry name" value="RNase_HII_B"/>
    <property type="match status" value="1"/>
</dbReference>
<dbReference type="SUPFAM" id="SSF53098">
    <property type="entry name" value="Ribonuclease H-like"/>
    <property type="match status" value="1"/>
</dbReference>
<dbReference type="STRING" id="526227.Mesil_0447"/>
<dbReference type="GO" id="GO:0030145">
    <property type="term" value="F:manganese ion binding"/>
    <property type="evidence" value="ECO:0007669"/>
    <property type="project" value="UniProtKB-UniRule"/>
</dbReference>
<evidence type="ECO:0000256" key="7">
    <source>
        <dbReference type="ARBA" id="ARBA00019179"/>
    </source>
</evidence>
<accession>D7B9V3</accession>
<dbReference type="NCBIfam" id="NF000595">
    <property type="entry name" value="PRK00015.1-3"/>
    <property type="match status" value="1"/>
</dbReference>
<evidence type="ECO:0000313" key="19">
    <source>
        <dbReference type="Proteomes" id="UP000001916"/>
    </source>
</evidence>
<dbReference type="InterPro" id="IPR001352">
    <property type="entry name" value="RNase_HII/HIII"/>
</dbReference>
<dbReference type="PANTHER" id="PTHR10954:SF18">
    <property type="entry name" value="RIBONUCLEASE HII"/>
    <property type="match status" value="1"/>
</dbReference>
<protein>
    <recommendedName>
        <fullName evidence="7 14">Ribonuclease HII</fullName>
        <shortName evidence="14">RNase HII</shortName>
        <ecNumber evidence="6 14">3.1.26.4</ecNumber>
    </recommendedName>
</protein>
<dbReference type="InterPro" id="IPR012337">
    <property type="entry name" value="RNaseH-like_sf"/>
</dbReference>
<dbReference type="Pfam" id="PF01351">
    <property type="entry name" value="RNase_HII"/>
    <property type="match status" value="1"/>
</dbReference>
<comment type="function">
    <text evidence="3 14 16">Endonuclease that specifically degrades the RNA of RNA-DNA hybrids.</text>
</comment>
<dbReference type="PANTHER" id="PTHR10954">
    <property type="entry name" value="RIBONUCLEASE H2 SUBUNIT A"/>
    <property type="match status" value="1"/>
</dbReference>
<keyword evidence="10 14" id="KW-0479">Metal-binding</keyword>
<evidence type="ECO:0000256" key="16">
    <source>
        <dbReference type="RuleBase" id="RU003515"/>
    </source>
</evidence>
<dbReference type="AlphaFoldDB" id="D7B9V3"/>
<dbReference type="InterPro" id="IPR022898">
    <property type="entry name" value="RNase_HII"/>
</dbReference>
<keyword evidence="19" id="KW-1185">Reference proteome</keyword>
<dbReference type="RefSeq" id="WP_013156993.1">
    <property type="nucleotide sequence ID" value="NC_014212.1"/>
</dbReference>
<dbReference type="GO" id="GO:0004523">
    <property type="term" value="F:RNA-DNA hybrid ribonuclease activity"/>
    <property type="evidence" value="ECO:0007669"/>
    <property type="project" value="UniProtKB-UniRule"/>
</dbReference>
<dbReference type="KEGG" id="msv:Mesil_0447"/>